<evidence type="ECO:0000313" key="3">
    <source>
        <dbReference type="Proteomes" id="UP000265566"/>
    </source>
</evidence>
<protein>
    <submittedName>
        <fullName evidence="2">Uncharacterized protein</fullName>
    </submittedName>
</protein>
<feature type="chain" id="PRO_5017420311" evidence="1">
    <location>
        <begin position="18"/>
        <end position="118"/>
    </location>
</feature>
<dbReference type="Proteomes" id="UP000265566">
    <property type="component" value="Chromosome 1"/>
</dbReference>
<dbReference type="EMBL" id="PSQE01000001">
    <property type="protein sequence ID" value="RHN80781.1"/>
    <property type="molecule type" value="Genomic_DNA"/>
</dbReference>
<dbReference type="AlphaFoldDB" id="A0A396JVF6"/>
<accession>A0A396JVF6</accession>
<keyword evidence="1" id="KW-0732">Signal</keyword>
<proteinExistence type="predicted"/>
<organism evidence="2 3">
    <name type="scientific">Medicago truncatula</name>
    <name type="common">Barrel medic</name>
    <name type="synonym">Medicago tribuloides</name>
    <dbReference type="NCBI Taxonomy" id="3880"/>
    <lineage>
        <taxon>Eukaryota</taxon>
        <taxon>Viridiplantae</taxon>
        <taxon>Streptophyta</taxon>
        <taxon>Embryophyta</taxon>
        <taxon>Tracheophyta</taxon>
        <taxon>Spermatophyta</taxon>
        <taxon>Magnoliopsida</taxon>
        <taxon>eudicotyledons</taxon>
        <taxon>Gunneridae</taxon>
        <taxon>Pentapetalae</taxon>
        <taxon>rosids</taxon>
        <taxon>fabids</taxon>
        <taxon>Fabales</taxon>
        <taxon>Fabaceae</taxon>
        <taxon>Papilionoideae</taxon>
        <taxon>50 kb inversion clade</taxon>
        <taxon>NPAAA clade</taxon>
        <taxon>Hologalegina</taxon>
        <taxon>IRL clade</taxon>
        <taxon>Trifolieae</taxon>
        <taxon>Medicago</taxon>
    </lineage>
</organism>
<evidence type="ECO:0000313" key="2">
    <source>
        <dbReference type="EMBL" id="RHN80781.1"/>
    </source>
</evidence>
<reference evidence="3" key="1">
    <citation type="journal article" date="2018" name="Nat. Plants">
        <title>Whole-genome landscape of Medicago truncatula symbiotic genes.</title>
        <authorList>
            <person name="Pecrix Y."/>
            <person name="Staton S.E."/>
            <person name="Sallet E."/>
            <person name="Lelandais-Briere C."/>
            <person name="Moreau S."/>
            <person name="Carrere S."/>
            <person name="Blein T."/>
            <person name="Jardinaud M.F."/>
            <person name="Latrasse D."/>
            <person name="Zouine M."/>
            <person name="Zahm M."/>
            <person name="Kreplak J."/>
            <person name="Mayjonade B."/>
            <person name="Satge C."/>
            <person name="Perez M."/>
            <person name="Cauet S."/>
            <person name="Marande W."/>
            <person name="Chantry-Darmon C."/>
            <person name="Lopez-Roques C."/>
            <person name="Bouchez O."/>
            <person name="Berard A."/>
            <person name="Debelle F."/>
            <person name="Munos S."/>
            <person name="Bendahmane A."/>
            <person name="Berges H."/>
            <person name="Niebel A."/>
            <person name="Buitink J."/>
            <person name="Frugier F."/>
            <person name="Benhamed M."/>
            <person name="Crespi M."/>
            <person name="Gouzy J."/>
            <person name="Gamas P."/>
        </authorList>
    </citation>
    <scope>NUCLEOTIDE SEQUENCE [LARGE SCALE GENOMIC DNA]</scope>
    <source>
        <strain evidence="3">cv. Jemalong A17</strain>
    </source>
</reference>
<feature type="signal peptide" evidence="1">
    <location>
        <begin position="1"/>
        <end position="17"/>
    </location>
</feature>
<evidence type="ECO:0000256" key="1">
    <source>
        <dbReference type="SAM" id="SignalP"/>
    </source>
</evidence>
<dbReference type="Gramene" id="rna4747">
    <property type="protein sequence ID" value="RHN80781.1"/>
    <property type="gene ID" value="gene4747"/>
</dbReference>
<name>A0A396JVF6_MEDTR</name>
<sequence>MFLKMVLCLLSTSFTVPLPVNKGLNNLDYALTKFTRKPTITTAQNIIGSCISNRHILFSEGRGSCHHCFMSLARLLHDSYSYKGNVNYYTKIVISGYWVGPDVDDGWGFVEAVIDQIT</sequence>
<gene>
    <name evidence="2" type="ORF">MtrunA17_Chr1g0191971</name>
</gene>
<comment type="caution">
    <text evidence="2">The sequence shown here is derived from an EMBL/GenBank/DDBJ whole genome shotgun (WGS) entry which is preliminary data.</text>
</comment>
<dbReference type="OrthoDB" id="1685715at2759"/>